<dbReference type="Proteomes" id="UP001178507">
    <property type="component" value="Unassembled WGS sequence"/>
</dbReference>
<comment type="caution">
    <text evidence="3">The sequence shown here is derived from an EMBL/GenBank/DDBJ whole genome shotgun (WGS) entry which is preliminary data.</text>
</comment>
<dbReference type="Gene3D" id="2.60.120.330">
    <property type="entry name" value="B-lactam Antibiotic, Isopenicillin N Synthase, Chain"/>
    <property type="match status" value="1"/>
</dbReference>
<feature type="domain" description="Fe2OG dioxygenase" evidence="2">
    <location>
        <begin position="356"/>
        <end position="459"/>
    </location>
</feature>
<dbReference type="PROSITE" id="PS51471">
    <property type="entry name" value="FE2OG_OXY"/>
    <property type="match status" value="1"/>
</dbReference>
<dbReference type="InterPro" id="IPR027443">
    <property type="entry name" value="IPNS-like_sf"/>
</dbReference>
<dbReference type="SUPFAM" id="SSF51197">
    <property type="entry name" value="Clavaminate synthase-like"/>
    <property type="match status" value="1"/>
</dbReference>
<evidence type="ECO:0000313" key="4">
    <source>
        <dbReference type="Proteomes" id="UP001178507"/>
    </source>
</evidence>
<sequence>MARNPGRSVELAHVSGRCEKAQPRIAAILGDLQLEGVLMDFEDRRIMGTGSRPEAEGHVTPAALLLEGWKQFTSSLQKATRARALAANERRLKFEHSEQGTPWQRGSTASSGKLGEAGESKSSKLRERPERERPERPERESPDRKGSRRRPSEEAAPSAHLPPEVAEELQAELDECLDTIKPGPAFNAVNMVPNALNMALNLHKKVETPSQVATVSLQGLRRADPNNARALLESLRAHGFAWLNFEAEDPLTQAAHAALPAAGAFLASKEGAGAAHAMQGHFSTKHKDGLRLATGSWLPAPSDGLEELMVNLAAAFDAAQKDVVTTLANVLWGQPHTVAALASMCDLPLLAAPGLEHYGLLDVVRYRMGPDSPDEVVSAHVDPGLLIMSLPSSTAGLELKTGSQVSGSWLAAPPGLGVLWTGAAAQMLGLPSGLHRVVASPERQPRVSAWHEICTRAQLCEPMLRSVERANCQLKLGGTVGTEQVLRLLQASEDHDAARSAQLMHRKGVPVGKSGVRMIEKLVPLRGDELQMLASQSGRNAMRVPTMQRGPTTQTMPSDVVEVVPM</sequence>
<gene>
    <name evidence="3" type="ORF">EVOR1521_LOCUS19120</name>
</gene>
<protein>
    <recommendedName>
        <fullName evidence="2">Fe2OG dioxygenase domain-containing protein</fullName>
    </recommendedName>
</protein>
<evidence type="ECO:0000259" key="2">
    <source>
        <dbReference type="PROSITE" id="PS51471"/>
    </source>
</evidence>
<reference evidence="3" key="1">
    <citation type="submission" date="2023-08" db="EMBL/GenBank/DDBJ databases">
        <authorList>
            <person name="Chen Y."/>
            <person name="Shah S."/>
            <person name="Dougan E. K."/>
            <person name="Thang M."/>
            <person name="Chan C."/>
        </authorList>
    </citation>
    <scope>NUCLEOTIDE SEQUENCE</scope>
</reference>
<evidence type="ECO:0000313" key="3">
    <source>
        <dbReference type="EMBL" id="CAJ1394470.1"/>
    </source>
</evidence>
<feature type="region of interest" description="Disordered" evidence="1">
    <location>
        <begin position="93"/>
        <end position="164"/>
    </location>
</feature>
<keyword evidence="4" id="KW-1185">Reference proteome</keyword>
<dbReference type="EMBL" id="CAUJNA010002857">
    <property type="protein sequence ID" value="CAJ1394470.1"/>
    <property type="molecule type" value="Genomic_DNA"/>
</dbReference>
<proteinExistence type="predicted"/>
<organism evidence="3 4">
    <name type="scientific">Effrenium voratum</name>
    <dbReference type="NCBI Taxonomy" id="2562239"/>
    <lineage>
        <taxon>Eukaryota</taxon>
        <taxon>Sar</taxon>
        <taxon>Alveolata</taxon>
        <taxon>Dinophyceae</taxon>
        <taxon>Suessiales</taxon>
        <taxon>Symbiodiniaceae</taxon>
        <taxon>Effrenium</taxon>
    </lineage>
</organism>
<dbReference type="InterPro" id="IPR005123">
    <property type="entry name" value="Oxoglu/Fe-dep_dioxygenase_dom"/>
</dbReference>
<accession>A0AA36IX36</accession>
<feature type="compositionally biased region" description="Polar residues" evidence="1">
    <location>
        <begin position="99"/>
        <end position="111"/>
    </location>
</feature>
<feature type="compositionally biased region" description="Basic and acidic residues" evidence="1">
    <location>
        <begin position="116"/>
        <end position="153"/>
    </location>
</feature>
<name>A0AA36IX36_9DINO</name>
<dbReference type="AlphaFoldDB" id="A0AA36IX36"/>
<evidence type="ECO:0000256" key="1">
    <source>
        <dbReference type="SAM" id="MobiDB-lite"/>
    </source>
</evidence>